<dbReference type="GO" id="GO:0016787">
    <property type="term" value="F:hydrolase activity"/>
    <property type="evidence" value="ECO:0007669"/>
    <property type="project" value="UniProtKB-KW"/>
</dbReference>
<dbReference type="Gene3D" id="3.40.1350.10">
    <property type="match status" value="1"/>
</dbReference>
<dbReference type="GO" id="GO:0004519">
    <property type="term" value="F:endonuclease activity"/>
    <property type="evidence" value="ECO:0007669"/>
    <property type="project" value="UniProtKB-KW"/>
</dbReference>
<protein>
    <submittedName>
        <fullName evidence="5">Restriction endonuclease</fullName>
        <ecNumber evidence="5">3.1.21.-</ecNumber>
    </submittedName>
</protein>
<evidence type="ECO:0000256" key="2">
    <source>
        <dbReference type="ARBA" id="ARBA00022840"/>
    </source>
</evidence>
<evidence type="ECO:0000259" key="4">
    <source>
        <dbReference type="PROSITE" id="PS51161"/>
    </source>
</evidence>
<keyword evidence="2 3" id="KW-0067">ATP-binding</keyword>
<keyword evidence="5" id="KW-0378">Hydrolase</keyword>
<evidence type="ECO:0000313" key="5">
    <source>
        <dbReference type="EMBL" id="MFB9088932.1"/>
    </source>
</evidence>
<gene>
    <name evidence="5" type="ORF">ACFFUU_04900</name>
</gene>
<dbReference type="Pfam" id="PF04471">
    <property type="entry name" value="Mrr_cat"/>
    <property type="match status" value="1"/>
</dbReference>
<dbReference type="Pfam" id="PF03477">
    <property type="entry name" value="ATP-cone"/>
    <property type="match status" value="1"/>
</dbReference>
<dbReference type="InterPro" id="IPR005144">
    <property type="entry name" value="ATP-cone_dom"/>
</dbReference>
<sequence length="276" mass="31677">MKIVKHSGSVVEFNRDKLKSSLLKSGASSLVVEDILKAIDHEIYEGITTKKIYKLAFGLLKKSSNSIAARYNLRDAIQMLGPTGFFFEKFISRLFVTEGYTTTTNFFLQGKCVSHEVDVLIKKNDFVEMIECKFHPRRETNSDVKVPMYILSRFNDLKDRSHPIFTKSDKISNCWIVTNNRFTSDAMDFANCSGLKLMSWDYPPKFCLRKKIDEDQLYPITCLTTLTIAEKDKLMVSDIILAQEIIDKLEILEKIGLSPIRIKNVIKEASELCKYL</sequence>
<keyword evidence="1 3" id="KW-0547">Nucleotide-binding</keyword>
<dbReference type="PROSITE" id="PS51161">
    <property type="entry name" value="ATP_CONE"/>
    <property type="match status" value="1"/>
</dbReference>
<comment type="caution">
    <text evidence="5">The sequence shown here is derived from an EMBL/GenBank/DDBJ whole genome shotgun (WGS) entry which is preliminary data.</text>
</comment>
<dbReference type="RefSeq" id="WP_290284320.1">
    <property type="nucleotide sequence ID" value="NZ_JAUFQN010000019.1"/>
</dbReference>
<name>A0ABV5GCT8_9FLAO</name>
<dbReference type="SUPFAM" id="SSF52980">
    <property type="entry name" value="Restriction endonuclease-like"/>
    <property type="match status" value="1"/>
</dbReference>
<evidence type="ECO:0000256" key="1">
    <source>
        <dbReference type="ARBA" id="ARBA00022741"/>
    </source>
</evidence>
<feature type="domain" description="ATP-cone" evidence="4">
    <location>
        <begin position="1"/>
        <end position="82"/>
    </location>
</feature>
<dbReference type="Proteomes" id="UP001589576">
    <property type="component" value="Unassembled WGS sequence"/>
</dbReference>
<keyword evidence="5" id="KW-0540">Nuclease</keyword>
<dbReference type="InterPro" id="IPR007560">
    <property type="entry name" value="Restrct_endonuc_IV_Mrr"/>
</dbReference>
<evidence type="ECO:0000313" key="6">
    <source>
        <dbReference type="Proteomes" id="UP001589576"/>
    </source>
</evidence>
<proteinExistence type="predicted"/>
<organism evidence="5 6">
    <name type="scientific">Flavobacterium paronense</name>
    <dbReference type="NCBI Taxonomy" id="1392775"/>
    <lineage>
        <taxon>Bacteria</taxon>
        <taxon>Pseudomonadati</taxon>
        <taxon>Bacteroidota</taxon>
        <taxon>Flavobacteriia</taxon>
        <taxon>Flavobacteriales</taxon>
        <taxon>Flavobacteriaceae</taxon>
        <taxon>Flavobacterium</taxon>
    </lineage>
</organism>
<accession>A0ABV5GCT8</accession>
<dbReference type="EC" id="3.1.21.-" evidence="5"/>
<keyword evidence="6" id="KW-1185">Reference proteome</keyword>
<dbReference type="InterPro" id="IPR011856">
    <property type="entry name" value="tRNA_endonuc-like_dom_sf"/>
</dbReference>
<keyword evidence="5" id="KW-0255">Endonuclease</keyword>
<dbReference type="InterPro" id="IPR011335">
    <property type="entry name" value="Restrct_endonuc-II-like"/>
</dbReference>
<evidence type="ECO:0000256" key="3">
    <source>
        <dbReference type="PROSITE-ProRule" id="PRU00492"/>
    </source>
</evidence>
<reference evidence="5 6" key="1">
    <citation type="submission" date="2024-09" db="EMBL/GenBank/DDBJ databases">
        <authorList>
            <person name="Sun Q."/>
            <person name="Mori K."/>
        </authorList>
    </citation>
    <scope>NUCLEOTIDE SEQUENCE [LARGE SCALE GENOMIC DNA]</scope>
    <source>
        <strain evidence="5 6">CECT 8460</strain>
    </source>
</reference>
<dbReference type="EMBL" id="JBHMFB010000012">
    <property type="protein sequence ID" value="MFB9088932.1"/>
    <property type="molecule type" value="Genomic_DNA"/>
</dbReference>